<accession>A0A1G1SR85</accession>
<dbReference type="Pfam" id="PF14559">
    <property type="entry name" value="TPR_19"/>
    <property type="match status" value="1"/>
</dbReference>
<reference evidence="2 3" key="1">
    <citation type="submission" date="2016-08" db="EMBL/GenBank/DDBJ databases">
        <title>Hymenobacter coccineus sp. nov., Hymenobacter lapidarius sp. nov. and Hymenobacter glacialis sp. nov., isolated from Antarctic soil.</title>
        <authorList>
            <person name="Sedlacek I."/>
            <person name="Kralova S."/>
            <person name="Kyrova K."/>
            <person name="Maslanova I."/>
            <person name="Stankova E."/>
            <person name="Vrbovska V."/>
            <person name="Nemec M."/>
            <person name="Bartak M."/>
            <person name="Svec P."/>
            <person name="Busse H.-J."/>
            <person name="Pantucek R."/>
        </authorList>
    </citation>
    <scope>NUCLEOTIDE SEQUENCE [LARGE SCALE GENOMIC DNA]</scope>
    <source>
        <strain evidence="2 3">CCM 8643</strain>
    </source>
</reference>
<dbReference type="Proteomes" id="UP000176294">
    <property type="component" value="Unassembled WGS sequence"/>
</dbReference>
<organism evidence="2 3">
    <name type="scientific">Hymenobacter lapidarius</name>
    <dbReference type="NCBI Taxonomy" id="1908237"/>
    <lineage>
        <taxon>Bacteria</taxon>
        <taxon>Pseudomonadati</taxon>
        <taxon>Bacteroidota</taxon>
        <taxon>Cytophagia</taxon>
        <taxon>Cytophagales</taxon>
        <taxon>Hymenobacteraceae</taxon>
        <taxon>Hymenobacter</taxon>
    </lineage>
</organism>
<dbReference type="InterPro" id="IPR011990">
    <property type="entry name" value="TPR-like_helical_dom_sf"/>
</dbReference>
<name>A0A1G1SR85_9BACT</name>
<dbReference type="AlphaFoldDB" id="A0A1G1SR85"/>
<dbReference type="EMBL" id="MDZB01000169">
    <property type="protein sequence ID" value="OGX81136.1"/>
    <property type="molecule type" value="Genomic_DNA"/>
</dbReference>
<evidence type="ECO:0000313" key="2">
    <source>
        <dbReference type="EMBL" id="OGX81136.1"/>
    </source>
</evidence>
<protein>
    <recommendedName>
        <fullName evidence="4">YaiO family OMP domain-containing protein</fullName>
    </recommendedName>
</protein>
<sequence>MLLLFLALLARSQAGLAQPGAVPAAPTDTLEVARTTAYAKNFVEADRLLTAYNAARTNVDGLRLHAQVLYWNQEFARAAAVHERAIGAFPDQPVLKLDYARLLVDTSQPARAQPLLLDYLKQDSLHAEANLLLARISYSQLCPAAARKSLATVLRTYPGNEAAVALQKDINQATAPYFKVSSRYASDDQPLQALTLRAEASWFHSWLLSPTVQVQANRFGVPDPQAPYRSTWFQAGNKVSLPGVGVELSTTAGIFQHQSTRSSAATGAVLLTKKLSRQLDVDATVARQPYQYVLASVRQPVLEQVAGAALRYRRDGGWLGKAGYDQRRYGDDNLLQTAYAWLLVPVAASPRASFQSGLSLSYGDAARSTYATAQTPAEVLASGGAVRASYAPYFTPLNQYVSALLLALKLTPSPRLDVSARASLGLLGTADVPYFYLDRRATGPLFLQPGRAAQSYRPVEVHGEVALRASPWMTLAATYDYANLLFYQSQQVGLQLNYHLVREKNR</sequence>
<dbReference type="Gene3D" id="1.25.40.10">
    <property type="entry name" value="Tetratricopeptide repeat domain"/>
    <property type="match status" value="1"/>
</dbReference>
<dbReference type="STRING" id="1908237.BEN47_19375"/>
<dbReference type="SUPFAM" id="SSF48452">
    <property type="entry name" value="TPR-like"/>
    <property type="match status" value="1"/>
</dbReference>
<proteinExistence type="predicted"/>
<keyword evidence="1" id="KW-0732">Signal</keyword>
<feature type="chain" id="PRO_5009578281" description="YaiO family OMP domain-containing protein" evidence="1">
    <location>
        <begin position="18"/>
        <end position="506"/>
    </location>
</feature>
<keyword evidence="3" id="KW-1185">Reference proteome</keyword>
<evidence type="ECO:0000313" key="3">
    <source>
        <dbReference type="Proteomes" id="UP000176294"/>
    </source>
</evidence>
<feature type="signal peptide" evidence="1">
    <location>
        <begin position="1"/>
        <end position="17"/>
    </location>
</feature>
<gene>
    <name evidence="2" type="ORF">BEN47_19375</name>
</gene>
<evidence type="ECO:0000256" key="1">
    <source>
        <dbReference type="SAM" id="SignalP"/>
    </source>
</evidence>
<comment type="caution">
    <text evidence="2">The sequence shown here is derived from an EMBL/GenBank/DDBJ whole genome shotgun (WGS) entry which is preliminary data.</text>
</comment>
<evidence type="ECO:0008006" key="4">
    <source>
        <dbReference type="Google" id="ProtNLM"/>
    </source>
</evidence>